<dbReference type="EMBL" id="VSRR010000479">
    <property type="protein sequence ID" value="MPC16112.1"/>
    <property type="molecule type" value="Genomic_DNA"/>
</dbReference>
<sequence length="149" mass="16869">MNKGLNDRSLQLLLCLSHTPDGDASTLQAQGVFPVEDILGEVLMKAVQGRDALRQLLKFVLQSKSEREEWCRRSNRHSNITEEEEEEEEAVPVVGLVEAAISTRPEGTRPVSALRHLQGRFLVLQGLAQRRDAHLLLCYLLTKLEEREE</sequence>
<comment type="caution">
    <text evidence="1">The sequence shown here is derived from an EMBL/GenBank/DDBJ whole genome shotgun (WGS) entry which is preliminary data.</text>
</comment>
<gene>
    <name evidence="1" type="ORF">E2C01_008929</name>
</gene>
<dbReference type="Proteomes" id="UP000324222">
    <property type="component" value="Unassembled WGS sequence"/>
</dbReference>
<proteinExistence type="predicted"/>
<protein>
    <submittedName>
        <fullName evidence="1">Uncharacterized protein</fullName>
    </submittedName>
</protein>
<accession>A0A5B7D237</accession>
<evidence type="ECO:0000313" key="1">
    <source>
        <dbReference type="EMBL" id="MPC16112.1"/>
    </source>
</evidence>
<dbReference type="AlphaFoldDB" id="A0A5B7D237"/>
<keyword evidence="2" id="KW-1185">Reference proteome</keyword>
<evidence type="ECO:0000313" key="2">
    <source>
        <dbReference type="Proteomes" id="UP000324222"/>
    </source>
</evidence>
<organism evidence="1 2">
    <name type="scientific">Portunus trituberculatus</name>
    <name type="common">Swimming crab</name>
    <name type="synonym">Neptunus trituberculatus</name>
    <dbReference type="NCBI Taxonomy" id="210409"/>
    <lineage>
        <taxon>Eukaryota</taxon>
        <taxon>Metazoa</taxon>
        <taxon>Ecdysozoa</taxon>
        <taxon>Arthropoda</taxon>
        <taxon>Crustacea</taxon>
        <taxon>Multicrustacea</taxon>
        <taxon>Malacostraca</taxon>
        <taxon>Eumalacostraca</taxon>
        <taxon>Eucarida</taxon>
        <taxon>Decapoda</taxon>
        <taxon>Pleocyemata</taxon>
        <taxon>Brachyura</taxon>
        <taxon>Eubrachyura</taxon>
        <taxon>Portunoidea</taxon>
        <taxon>Portunidae</taxon>
        <taxon>Portuninae</taxon>
        <taxon>Portunus</taxon>
    </lineage>
</organism>
<name>A0A5B7D237_PORTR</name>
<reference evidence="1 2" key="1">
    <citation type="submission" date="2019-05" db="EMBL/GenBank/DDBJ databases">
        <title>Another draft genome of Portunus trituberculatus and its Hox gene families provides insights of decapod evolution.</title>
        <authorList>
            <person name="Jeong J.-H."/>
            <person name="Song I."/>
            <person name="Kim S."/>
            <person name="Choi T."/>
            <person name="Kim D."/>
            <person name="Ryu S."/>
            <person name="Kim W."/>
        </authorList>
    </citation>
    <scope>NUCLEOTIDE SEQUENCE [LARGE SCALE GENOMIC DNA]</scope>
    <source>
        <tissue evidence="1">Muscle</tissue>
    </source>
</reference>